<organism evidence="2 3">
    <name type="scientific">Lysobacter capsici AZ78</name>
    <dbReference type="NCBI Taxonomy" id="1444315"/>
    <lineage>
        <taxon>Bacteria</taxon>
        <taxon>Pseudomonadati</taxon>
        <taxon>Pseudomonadota</taxon>
        <taxon>Gammaproteobacteria</taxon>
        <taxon>Lysobacterales</taxon>
        <taxon>Lysobacteraceae</taxon>
        <taxon>Lysobacter</taxon>
    </lineage>
</organism>
<dbReference type="Proteomes" id="UP000023435">
    <property type="component" value="Unassembled WGS sequence"/>
</dbReference>
<gene>
    <name evidence="2" type="ORF">AZ78_0075</name>
</gene>
<feature type="region of interest" description="Disordered" evidence="1">
    <location>
        <begin position="58"/>
        <end position="79"/>
    </location>
</feature>
<accession>A0A108U4S2</accession>
<reference evidence="2 3" key="1">
    <citation type="journal article" date="2014" name="Genome Announc.">
        <title>Draft Genome Sequence of Lysobacter capsici AZ78, a Bacterium Antagonistic to Plant-Pathogenic Oomycetes.</title>
        <authorList>
            <person name="Puopolo G."/>
            <person name="Sonego P."/>
            <person name="Engelen K."/>
            <person name="Pertot I."/>
        </authorList>
    </citation>
    <scope>NUCLEOTIDE SEQUENCE [LARGE SCALE GENOMIC DNA]</scope>
    <source>
        <strain evidence="2 3">AZ78</strain>
    </source>
</reference>
<protein>
    <submittedName>
        <fullName evidence="2">Uncharacterized protein</fullName>
    </submittedName>
</protein>
<keyword evidence="3" id="KW-1185">Reference proteome</keyword>
<sequence length="79" mass="8741">MRGRILCEIVTGRSTRPDAAGFGRAHVRIAGRRRTARHHEPGAFHAGGLSRCRPIGQIRLSSPDARPRKTLQTRCDRSA</sequence>
<proteinExistence type="predicted"/>
<evidence type="ECO:0000313" key="2">
    <source>
        <dbReference type="EMBL" id="KWS02531.1"/>
    </source>
</evidence>
<comment type="caution">
    <text evidence="2">The sequence shown here is derived from an EMBL/GenBank/DDBJ whole genome shotgun (WGS) entry which is preliminary data.</text>
</comment>
<dbReference type="AlphaFoldDB" id="A0A108U4S2"/>
<name>A0A108U4S2_9GAMM</name>
<evidence type="ECO:0000256" key="1">
    <source>
        <dbReference type="SAM" id="MobiDB-lite"/>
    </source>
</evidence>
<dbReference type="EMBL" id="JAJA02000001">
    <property type="protein sequence ID" value="KWS02531.1"/>
    <property type="molecule type" value="Genomic_DNA"/>
</dbReference>
<evidence type="ECO:0000313" key="3">
    <source>
        <dbReference type="Proteomes" id="UP000023435"/>
    </source>
</evidence>